<accession>A0A232EIA6</accession>
<feature type="compositionally biased region" description="Pro residues" evidence="1">
    <location>
        <begin position="426"/>
        <end position="438"/>
    </location>
</feature>
<organism evidence="2 3">
    <name type="scientific">Trichomalopsis sarcophagae</name>
    <dbReference type="NCBI Taxonomy" id="543379"/>
    <lineage>
        <taxon>Eukaryota</taxon>
        <taxon>Metazoa</taxon>
        <taxon>Ecdysozoa</taxon>
        <taxon>Arthropoda</taxon>
        <taxon>Hexapoda</taxon>
        <taxon>Insecta</taxon>
        <taxon>Pterygota</taxon>
        <taxon>Neoptera</taxon>
        <taxon>Endopterygota</taxon>
        <taxon>Hymenoptera</taxon>
        <taxon>Apocrita</taxon>
        <taxon>Proctotrupomorpha</taxon>
        <taxon>Chalcidoidea</taxon>
        <taxon>Pteromalidae</taxon>
        <taxon>Pteromalinae</taxon>
        <taxon>Trichomalopsis</taxon>
    </lineage>
</organism>
<dbReference type="CDD" id="cd22979">
    <property type="entry name" value="DD_AK8"/>
    <property type="match status" value="1"/>
</dbReference>
<dbReference type="Proteomes" id="UP000215335">
    <property type="component" value="Unassembled WGS sequence"/>
</dbReference>
<feature type="region of interest" description="Disordered" evidence="1">
    <location>
        <begin position="426"/>
        <end position="453"/>
    </location>
</feature>
<name>A0A232EIA6_9HYME</name>
<dbReference type="InterPro" id="IPR027417">
    <property type="entry name" value="P-loop_NTPase"/>
</dbReference>
<dbReference type="EMBL" id="NNAY01004284">
    <property type="protein sequence ID" value="OXU18107.1"/>
    <property type="molecule type" value="Genomic_DNA"/>
</dbReference>
<keyword evidence="3" id="KW-1185">Reference proteome</keyword>
<sequence length="469" mass="53863">MAEQAKNSKNRLMISQKLLSYLEKHRIFELFQELSMMLLIKKPEDHLLFLKQSIYHAARRLDAPRIIILAPPEFGIVIHGYRELKIHFRTDKLKLAKNLVAKLQVPLVTLNDVAEGAEPIFLSEPTFLVEKLRTILTNHMQQNRDGWVFSDFPKTEKEARCLQRAGITPSHVMDITLSTKDNPSKTNVYQQEIRGLRHVFSALLTAIKTKGKKVEDITEECLNLVRLRKFSRAPAIFRILLMDSTDSERSYCLSQHLSQIFNVTHIDFNQVLERISLQETKIGERLREAKTNVECNSDLPSLLKIQVFEEFLIQTESLKKGWVLTGLPTCVDDFKHLDMMNTPPNRVIIVVSQRSKRCNDNAHNADDSSSETACCKFQFECARISKKNLCEMIEYAGESASLIESDEDLKVVKERVAFNLMQPAPCVPPRQPRPPPAIKPEDIEFDPDDEPSTEIFDEIREPEPFLPLV</sequence>
<dbReference type="OrthoDB" id="522106at2759"/>
<proteinExistence type="predicted"/>
<comment type="caution">
    <text evidence="2">The sequence shown here is derived from an EMBL/GenBank/DDBJ whole genome shotgun (WGS) entry which is preliminary data.</text>
</comment>
<reference evidence="2 3" key="1">
    <citation type="journal article" date="2017" name="Curr. Biol.">
        <title>The Evolution of Venom by Co-option of Single-Copy Genes.</title>
        <authorList>
            <person name="Martinson E.O."/>
            <person name="Mrinalini"/>
            <person name="Kelkar Y.D."/>
            <person name="Chang C.H."/>
            <person name="Werren J.H."/>
        </authorList>
    </citation>
    <scope>NUCLEOTIDE SEQUENCE [LARGE SCALE GENOMIC DNA]</scope>
    <source>
        <strain evidence="2 3">Alberta</strain>
        <tissue evidence="2">Whole body</tissue>
    </source>
</reference>
<dbReference type="Gene3D" id="3.40.50.300">
    <property type="entry name" value="P-loop containing nucleotide triphosphate hydrolases"/>
    <property type="match status" value="1"/>
</dbReference>
<gene>
    <name evidence="2" type="ORF">TSAR_004774</name>
</gene>
<feature type="compositionally biased region" description="Acidic residues" evidence="1">
    <location>
        <begin position="443"/>
        <end position="453"/>
    </location>
</feature>
<evidence type="ECO:0000256" key="1">
    <source>
        <dbReference type="SAM" id="MobiDB-lite"/>
    </source>
</evidence>
<evidence type="ECO:0000313" key="3">
    <source>
        <dbReference type="Proteomes" id="UP000215335"/>
    </source>
</evidence>
<evidence type="ECO:0000313" key="2">
    <source>
        <dbReference type="EMBL" id="OXU18107.1"/>
    </source>
</evidence>
<dbReference type="AlphaFoldDB" id="A0A232EIA6"/>
<protein>
    <submittedName>
        <fullName evidence="2">Uncharacterized protein</fullName>
    </submittedName>
</protein>
<dbReference type="STRING" id="543379.A0A232EIA6"/>